<keyword evidence="6" id="KW-0676">Redox-active center</keyword>
<dbReference type="Pfam" id="PF06110">
    <property type="entry name" value="TXD17-like_Trx"/>
    <property type="match status" value="1"/>
</dbReference>
<dbReference type="GO" id="GO:0047134">
    <property type="term" value="F:protein-disulfide reductase [NAD(P)H] activity"/>
    <property type="evidence" value="ECO:0007669"/>
    <property type="project" value="InterPro"/>
</dbReference>
<dbReference type="EMBL" id="PZQS01000004">
    <property type="protein sequence ID" value="PVD31443.1"/>
    <property type="molecule type" value="Genomic_DNA"/>
</dbReference>
<comment type="caution">
    <text evidence="8">The sequence shown here is derived from an EMBL/GenBank/DDBJ whole genome shotgun (WGS) entry which is preliminary data.</text>
</comment>
<dbReference type="FunFam" id="3.40.30.10:FF:000124">
    <property type="entry name" value="Thioredoxin domain-containing 17"/>
    <property type="match status" value="1"/>
</dbReference>
<evidence type="ECO:0000256" key="4">
    <source>
        <dbReference type="ARBA" id="ARBA00022490"/>
    </source>
</evidence>
<sequence>MVKEILVEGYEEYVKAAAENKGKQVFALFSGSKDANGESWCPDCLTADPVIKDNLKYAPADAILIHCGVGKREFWKDKENVFRKDPKLLLKCVPTLLKLGTVTSTTNRHRFCQQPQRLEEAQCADENLVQMFFEED</sequence>
<proteinExistence type="inferred from homology"/>
<dbReference type="PANTHER" id="PTHR12452">
    <property type="entry name" value="42-9-9 PROTEIN-RELATED"/>
    <property type="match status" value="1"/>
</dbReference>
<comment type="subcellular location">
    <subcellularLocation>
        <location evidence="1">Cytoplasm</location>
    </subcellularLocation>
</comment>
<gene>
    <name evidence="8" type="ORF">C0Q70_06855</name>
</gene>
<dbReference type="AlphaFoldDB" id="A0A2T7PDF1"/>
<dbReference type="STRING" id="400727.A0A2T7PDF1"/>
<dbReference type="Gene3D" id="3.40.30.10">
    <property type="entry name" value="Glutaredoxin"/>
    <property type="match status" value="1"/>
</dbReference>
<keyword evidence="9" id="KW-1185">Reference proteome</keyword>
<evidence type="ECO:0000313" key="8">
    <source>
        <dbReference type="EMBL" id="PVD31443.1"/>
    </source>
</evidence>
<name>A0A2T7PDF1_POMCA</name>
<organism evidence="8 9">
    <name type="scientific">Pomacea canaliculata</name>
    <name type="common">Golden apple snail</name>
    <dbReference type="NCBI Taxonomy" id="400727"/>
    <lineage>
        <taxon>Eukaryota</taxon>
        <taxon>Metazoa</taxon>
        <taxon>Spiralia</taxon>
        <taxon>Lophotrochozoa</taxon>
        <taxon>Mollusca</taxon>
        <taxon>Gastropoda</taxon>
        <taxon>Caenogastropoda</taxon>
        <taxon>Architaenioglossa</taxon>
        <taxon>Ampullarioidea</taxon>
        <taxon>Ampullariidae</taxon>
        <taxon>Pomacea</taxon>
    </lineage>
</organism>
<dbReference type="InterPro" id="IPR010357">
    <property type="entry name" value="TXNDC17_dom"/>
</dbReference>
<evidence type="ECO:0000256" key="3">
    <source>
        <dbReference type="ARBA" id="ARBA00016949"/>
    </source>
</evidence>
<feature type="domain" description="Thioredoxin" evidence="7">
    <location>
        <begin position="7"/>
        <end position="135"/>
    </location>
</feature>
<dbReference type="InterPro" id="IPR045108">
    <property type="entry name" value="TXNDC17-like"/>
</dbReference>
<dbReference type="SUPFAM" id="SSF52833">
    <property type="entry name" value="Thioredoxin-like"/>
    <property type="match status" value="1"/>
</dbReference>
<protein>
    <recommendedName>
        <fullName evidence="3">Thioredoxin domain-containing protein 17</fullName>
    </recommendedName>
</protein>
<reference evidence="8 9" key="1">
    <citation type="submission" date="2018-04" db="EMBL/GenBank/DDBJ databases">
        <title>The genome of golden apple snail Pomacea canaliculata provides insight into stress tolerance and invasive adaptation.</title>
        <authorList>
            <person name="Liu C."/>
            <person name="Liu B."/>
            <person name="Ren Y."/>
            <person name="Zhang Y."/>
            <person name="Wang H."/>
            <person name="Li S."/>
            <person name="Jiang F."/>
            <person name="Yin L."/>
            <person name="Zhang G."/>
            <person name="Qian W."/>
            <person name="Fan W."/>
        </authorList>
    </citation>
    <scope>NUCLEOTIDE SEQUENCE [LARGE SCALE GENOMIC DNA]</scope>
    <source>
        <strain evidence="8">SZHN2017</strain>
        <tissue evidence="8">Muscle</tissue>
    </source>
</reference>
<evidence type="ECO:0000313" key="9">
    <source>
        <dbReference type="Proteomes" id="UP000245119"/>
    </source>
</evidence>
<evidence type="ECO:0000259" key="7">
    <source>
        <dbReference type="Pfam" id="PF06110"/>
    </source>
</evidence>
<keyword evidence="5" id="KW-1015">Disulfide bond</keyword>
<dbReference type="Proteomes" id="UP000245119">
    <property type="component" value="Linkage Group LG4"/>
</dbReference>
<accession>A0A2T7PDF1</accession>
<evidence type="ECO:0000256" key="5">
    <source>
        <dbReference type="ARBA" id="ARBA00023157"/>
    </source>
</evidence>
<dbReference type="PANTHER" id="PTHR12452:SF0">
    <property type="entry name" value="THIOREDOXIN DOMAIN-CONTAINING PROTEIN 17"/>
    <property type="match status" value="1"/>
</dbReference>
<evidence type="ECO:0000256" key="2">
    <source>
        <dbReference type="ARBA" id="ARBA00008987"/>
    </source>
</evidence>
<dbReference type="InterPro" id="IPR036249">
    <property type="entry name" value="Thioredoxin-like_sf"/>
</dbReference>
<keyword evidence="4" id="KW-0963">Cytoplasm</keyword>
<dbReference type="GO" id="GO:0005829">
    <property type="term" value="C:cytosol"/>
    <property type="evidence" value="ECO:0007669"/>
    <property type="project" value="TreeGrafter"/>
</dbReference>
<dbReference type="OrthoDB" id="78947at2759"/>
<evidence type="ECO:0000256" key="6">
    <source>
        <dbReference type="ARBA" id="ARBA00023284"/>
    </source>
</evidence>
<comment type="similarity">
    <text evidence="2">Belongs to the thioredoxin family.</text>
</comment>
<evidence type="ECO:0000256" key="1">
    <source>
        <dbReference type="ARBA" id="ARBA00004496"/>
    </source>
</evidence>
<dbReference type="CDD" id="cd02952">
    <property type="entry name" value="TRP14_like"/>
    <property type="match status" value="1"/>
</dbReference>